<name>A0A373FRJ7_COMTE</name>
<dbReference type="EMBL" id="QURR01000004">
    <property type="protein sequence ID" value="RGE46125.1"/>
    <property type="molecule type" value="Genomic_DNA"/>
</dbReference>
<feature type="domain" description="IraD/Gp25-like" evidence="1">
    <location>
        <begin position="12"/>
        <end position="94"/>
    </location>
</feature>
<evidence type="ECO:0000313" key="3">
    <source>
        <dbReference type="Proteomes" id="UP000261948"/>
    </source>
</evidence>
<accession>A0A373FRJ7</accession>
<protein>
    <submittedName>
        <fullName evidence="2">Baseplate assembly protein</fullName>
    </submittedName>
</protein>
<gene>
    <name evidence="2" type="ORF">DZC30_04985</name>
</gene>
<dbReference type="Proteomes" id="UP000261948">
    <property type="component" value="Unassembled WGS sequence"/>
</dbReference>
<sequence length="115" mass="12572">MMDSTTGRRLEGMDHLRQSIAIILTTPQGSRLERRTFGSLLPGLIDAPFNATTRLRCYAATVSAIMNWEPRLRVTRVGMEAGESAGQAVITLEGEYRPTGSKVMFSTSLQLRGAA</sequence>
<dbReference type="SUPFAM" id="SSF160719">
    <property type="entry name" value="gpW/gp25-like"/>
    <property type="match status" value="1"/>
</dbReference>
<proteinExistence type="predicted"/>
<keyword evidence="3" id="KW-1185">Reference proteome</keyword>
<comment type="caution">
    <text evidence="2">The sequence shown here is derived from an EMBL/GenBank/DDBJ whole genome shotgun (WGS) entry which is preliminary data.</text>
</comment>
<evidence type="ECO:0000259" key="1">
    <source>
        <dbReference type="Pfam" id="PF04965"/>
    </source>
</evidence>
<dbReference type="Gene3D" id="3.10.450.40">
    <property type="match status" value="1"/>
</dbReference>
<dbReference type="Pfam" id="PF04965">
    <property type="entry name" value="GPW_gp25"/>
    <property type="match status" value="1"/>
</dbReference>
<reference evidence="2 3" key="1">
    <citation type="submission" date="2018-08" db="EMBL/GenBank/DDBJ databases">
        <title>Comamonas testosteroni strain SWCO2.</title>
        <authorList>
            <person name="Jiang N."/>
            <person name="Zhang X.Z."/>
        </authorList>
    </citation>
    <scope>NUCLEOTIDE SEQUENCE [LARGE SCALE GENOMIC DNA]</scope>
    <source>
        <strain evidence="2 3">SWCO2</strain>
    </source>
</reference>
<evidence type="ECO:0000313" key="2">
    <source>
        <dbReference type="EMBL" id="RGE46125.1"/>
    </source>
</evidence>
<organism evidence="2 3">
    <name type="scientific">Comamonas testosteroni</name>
    <name type="common">Pseudomonas testosteroni</name>
    <dbReference type="NCBI Taxonomy" id="285"/>
    <lineage>
        <taxon>Bacteria</taxon>
        <taxon>Pseudomonadati</taxon>
        <taxon>Pseudomonadota</taxon>
        <taxon>Betaproteobacteria</taxon>
        <taxon>Burkholderiales</taxon>
        <taxon>Comamonadaceae</taxon>
        <taxon>Comamonas</taxon>
    </lineage>
</organism>
<dbReference type="AlphaFoldDB" id="A0A373FRJ7"/>
<dbReference type="InterPro" id="IPR007048">
    <property type="entry name" value="IraD/Gp25-like"/>
</dbReference>
<dbReference type="OrthoDB" id="9802846at2"/>